<protein>
    <submittedName>
        <fullName evidence="1">Uncharacterized protein</fullName>
    </submittedName>
</protein>
<dbReference type="EMBL" id="CBSW010000166">
    <property type="protein sequence ID" value="CDG97123.1"/>
    <property type="molecule type" value="Genomic_DNA"/>
</dbReference>
<evidence type="ECO:0000313" key="1">
    <source>
        <dbReference type="EMBL" id="CDG97123.1"/>
    </source>
</evidence>
<dbReference type="Proteomes" id="UP000028511">
    <property type="component" value="Unassembled WGS sequence"/>
</dbReference>
<accession>A0A077NFI1</accession>
<reference evidence="1" key="1">
    <citation type="submission" date="2013-07" db="EMBL/GenBank/DDBJ databases">
        <title>Sub-species coevolution in mutualistic symbiosis.</title>
        <authorList>
            <person name="Murfin K."/>
            <person name="Klassen J."/>
            <person name="Lee M."/>
            <person name="Forst S."/>
            <person name="Stock P."/>
            <person name="Goodrich-Blair H."/>
        </authorList>
    </citation>
    <scope>NUCLEOTIDE SEQUENCE [LARGE SCALE GENOMIC DNA]</scope>
    <source>
        <strain evidence="1">Puntauvense</strain>
    </source>
</reference>
<dbReference type="HOGENOM" id="CLU_3190733_0_0_6"/>
<name>A0A077NFI1_XENBV</name>
<gene>
    <name evidence="1" type="ORF">XBP1_2480015</name>
</gene>
<sequence>MLTGGFIYCILTGNISDGYEHRVNKVGINAIGSYLSGSNWVDSRAT</sequence>
<proteinExistence type="predicted"/>
<comment type="caution">
    <text evidence="1">The sequence shown here is derived from an EMBL/GenBank/DDBJ whole genome shotgun (WGS) entry which is preliminary data.</text>
</comment>
<organism evidence="1">
    <name type="scientific">Xenorhabdus bovienii str. puntauvense</name>
    <dbReference type="NCBI Taxonomy" id="1398201"/>
    <lineage>
        <taxon>Bacteria</taxon>
        <taxon>Pseudomonadati</taxon>
        <taxon>Pseudomonadota</taxon>
        <taxon>Gammaproteobacteria</taxon>
        <taxon>Enterobacterales</taxon>
        <taxon>Morganellaceae</taxon>
        <taxon>Xenorhabdus</taxon>
    </lineage>
</organism>
<dbReference type="AlphaFoldDB" id="A0A077NFI1"/>